<gene>
    <name evidence="6" type="ORF">ABXL37_11040</name>
</gene>
<dbReference type="Proteomes" id="UP001548587">
    <property type="component" value="Unassembled WGS sequence"/>
</dbReference>
<keyword evidence="2" id="KW-0805">Transcription regulation</keyword>
<evidence type="ECO:0000259" key="5">
    <source>
        <dbReference type="PROSITE" id="PS50931"/>
    </source>
</evidence>
<dbReference type="Pfam" id="PF03466">
    <property type="entry name" value="LysR_substrate"/>
    <property type="match status" value="1"/>
</dbReference>
<dbReference type="PROSITE" id="PS50931">
    <property type="entry name" value="HTH_LYSR"/>
    <property type="match status" value="1"/>
</dbReference>
<dbReference type="PRINTS" id="PR00039">
    <property type="entry name" value="HTHLYSR"/>
</dbReference>
<organism evidence="6 7">
    <name type="scientific">Burkholderia sola</name>
    <dbReference type="NCBI Taxonomy" id="2843302"/>
    <lineage>
        <taxon>Bacteria</taxon>
        <taxon>Pseudomonadati</taxon>
        <taxon>Pseudomonadota</taxon>
        <taxon>Betaproteobacteria</taxon>
        <taxon>Burkholderiales</taxon>
        <taxon>Burkholderiaceae</taxon>
        <taxon>Burkholderia</taxon>
        <taxon>Burkholderia cepacia complex</taxon>
    </lineage>
</organism>
<dbReference type="InterPro" id="IPR036390">
    <property type="entry name" value="WH_DNA-bd_sf"/>
</dbReference>
<keyword evidence="7" id="KW-1185">Reference proteome</keyword>
<sequence>MKTLDIEAVQAFVLTADLKSFTRAAEALDTTQSAVSLKIKRLEDGLGRRLLERTPRQVRLSADGTAFLEPARELVVAHHGAISAFGTSRRRLVIGVSHHVVGADLPMLLRRMSEAEPALVLEIRVAASRDVLDAFDRGLLDAAVALQHDSRRLDGETILSESFGWMAAADFEYHPPQPLRLATQAEPCSVRRMAVGALDEAGVAWTEVFVGGGVATIGAAVSAGLAVAALGHRVAPAGTVDVGMRYGLPPLPTRDVVLYSNLTDAHARQALRTLGAALRSSVGVR</sequence>
<dbReference type="EMBL" id="JBEWCH010000005">
    <property type="protein sequence ID" value="MET1474791.1"/>
    <property type="molecule type" value="Genomic_DNA"/>
</dbReference>
<protein>
    <submittedName>
        <fullName evidence="6">LysR family transcriptional regulator</fullName>
    </submittedName>
</protein>
<evidence type="ECO:0000256" key="4">
    <source>
        <dbReference type="ARBA" id="ARBA00023163"/>
    </source>
</evidence>
<name>A0ABV2C6Q1_9BURK</name>
<dbReference type="RefSeq" id="WP_209925382.1">
    <property type="nucleotide sequence ID" value="NZ_JBEWCH010000005.1"/>
</dbReference>
<evidence type="ECO:0000313" key="6">
    <source>
        <dbReference type="EMBL" id="MET1474791.1"/>
    </source>
</evidence>
<evidence type="ECO:0000256" key="3">
    <source>
        <dbReference type="ARBA" id="ARBA00023125"/>
    </source>
</evidence>
<proteinExistence type="inferred from homology"/>
<dbReference type="InterPro" id="IPR000847">
    <property type="entry name" value="LysR_HTH_N"/>
</dbReference>
<feature type="domain" description="HTH lysR-type" evidence="5">
    <location>
        <begin position="4"/>
        <end position="61"/>
    </location>
</feature>
<evidence type="ECO:0000313" key="7">
    <source>
        <dbReference type="Proteomes" id="UP001548587"/>
    </source>
</evidence>
<dbReference type="PANTHER" id="PTHR30579">
    <property type="entry name" value="TRANSCRIPTIONAL REGULATOR"/>
    <property type="match status" value="1"/>
</dbReference>
<dbReference type="SUPFAM" id="SSF46785">
    <property type="entry name" value="Winged helix' DNA-binding domain"/>
    <property type="match status" value="1"/>
</dbReference>
<evidence type="ECO:0000256" key="1">
    <source>
        <dbReference type="ARBA" id="ARBA00009437"/>
    </source>
</evidence>
<comment type="similarity">
    <text evidence="1">Belongs to the LysR transcriptional regulatory family.</text>
</comment>
<reference evidence="6 7" key="1">
    <citation type="submission" date="2024-06" db="EMBL/GenBank/DDBJ databases">
        <title>Burkholderia sola in Mexico.</title>
        <authorList>
            <person name="Estrada P."/>
        </authorList>
    </citation>
    <scope>NUCLEOTIDE SEQUENCE [LARGE SCALE GENOMIC DNA]</scope>
    <source>
        <strain evidence="6 7">CpTa8-5</strain>
    </source>
</reference>
<keyword evidence="3" id="KW-0238">DNA-binding</keyword>
<dbReference type="PANTHER" id="PTHR30579:SF7">
    <property type="entry name" value="HTH-TYPE TRANSCRIPTIONAL REGULATOR LRHA-RELATED"/>
    <property type="match status" value="1"/>
</dbReference>
<dbReference type="Gene3D" id="3.40.190.10">
    <property type="entry name" value="Periplasmic binding protein-like II"/>
    <property type="match status" value="2"/>
</dbReference>
<dbReference type="InterPro" id="IPR036388">
    <property type="entry name" value="WH-like_DNA-bd_sf"/>
</dbReference>
<accession>A0ABV2C6Q1</accession>
<dbReference type="Gene3D" id="1.10.10.10">
    <property type="entry name" value="Winged helix-like DNA-binding domain superfamily/Winged helix DNA-binding domain"/>
    <property type="match status" value="1"/>
</dbReference>
<keyword evidence="4" id="KW-0804">Transcription</keyword>
<dbReference type="InterPro" id="IPR050176">
    <property type="entry name" value="LTTR"/>
</dbReference>
<dbReference type="Pfam" id="PF00126">
    <property type="entry name" value="HTH_1"/>
    <property type="match status" value="1"/>
</dbReference>
<dbReference type="InterPro" id="IPR005119">
    <property type="entry name" value="LysR_subst-bd"/>
</dbReference>
<comment type="caution">
    <text evidence="6">The sequence shown here is derived from an EMBL/GenBank/DDBJ whole genome shotgun (WGS) entry which is preliminary data.</text>
</comment>
<dbReference type="SUPFAM" id="SSF53850">
    <property type="entry name" value="Periplasmic binding protein-like II"/>
    <property type="match status" value="1"/>
</dbReference>
<evidence type="ECO:0000256" key="2">
    <source>
        <dbReference type="ARBA" id="ARBA00023015"/>
    </source>
</evidence>